<keyword evidence="9 14" id="KW-0418">Kinase</keyword>
<keyword evidence="10 14" id="KW-0067">ATP-binding</keyword>
<dbReference type="GO" id="GO:0004673">
    <property type="term" value="F:protein histidine kinase activity"/>
    <property type="evidence" value="ECO:0007669"/>
    <property type="project" value="UniProtKB-EC"/>
</dbReference>
<evidence type="ECO:0000256" key="8">
    <source>
        <dbReference type="ARBA" id="ARBA00022741"/>
    </source>
</evidence>
<dbReference type="InterPro" id="IPR050428">
    <property type="entry name" value="TCS_sensor_his_kinase"/>
</dbReference>
<dbReference type="PRINTS" id="PR00344">
    <property type="entry name" value="BCTRLSENSOR"/>
</dbReference>
<dbReference type="Pfam" id="PF02518">
    <property type="entry name" value="HATPase_c"/>
    <property type="match status" value="1"/>
</dbReference>
<evidence type="ECO:0000313" key="18">
    <source>
        <dbReference type="EMBL" id="MFH8135723.1"/>
    </source>
</evidence>
<keyword evidence="13 14" id="KW-0472">Membrane</keyword>
<dbReference type="InterPro" id="IPR003660">
    <property type="entry name" value="HAMP_dom"/>
</dbReference>
<dbReference type="InterPro" id="IPR003594">
    <property type="entry name" value="HATPase_dom"/>
</dbReference>
<dbReference type="Gene3D" id="6.10.340.10">
    <property type="match status" value="1"/>
</dbReference>
<keyword evidence="8 14" id="KW-0547">Nucleotide-binding</keyword>
<keyword evidence="19" id="KW-1185">Reference proteome</keyword>
<evidence type="ECO:0000256" key="11">
    <source>
        <dbReference type="ARBA" id="ARBA00022989"/>
    </source>
</evidence>
<comment type="caution">
    <text evidence="18">The sequence shown here is derived from an EMBL/GenBank/DDBJ whole genome shotgun (WGS) entry which is preliminary data.</text>
</comment>
<dbReference type="InterPro" id="IPR036890">
    <property type="entry name" value="HATPase_C_sf"/>
</dbReference>
<comment type="subcellular location">
    <subcellularLocation>
        <location evidence="2 14">Cell inner membrane</location>
    </subcellularLocation>
</comment>
<dbReference type="InterPro" id="IPR004358">
    <property type="entry name" value="Sig_transdc_His_kin-like_C"/>
</dbReference>
<keyword evidence="11 14" id="KW-1133">Transmembrane helix</keyword>
<dbReference type="PANTHER" id="PTHR45436:SF3">
    <property type="entry name" value="SENSOR HISTIDINE KINASE HPRS"/>
    <property type="match status" value="1"/>
</dbReference>
<feature type="transmembrane region" description="Helical" evidence="14">
    <location>
        <begin position="20"/>
        <end position="45"/>
    </location>
</feature>
<keyword evidence="12 14" id="KW-0902">Two-component regulatory system</keyword>
<organism evidence="18 19">
    <name type="scientific">Pantoea osteomyelitidis</name>
    <dbReference type="NCBI Taxonomy" id="3230026"/>
    <lineage>
        <taxon>Bacteria</taxon>
        <taxon>Pseudomonadati</taxon>
        <taxon>Pseudomonadota</taxon>
        <taxon>Gammaproteobacteria</taxon>
        <taxon>Enterobacterales</taxon>
        <taxon>Erwiniaceae</taxon>
        <taxon>Pantoea</taxon>
    </lineage>
</organism>
<dbReference type="SUPFAM" id="SSF47384">
    <property type="entry name" value="Homodimeric domain of signal transducing histidine kinase"/>
    <property type="match status" value="1"/>
</dbReference>
<dbReference type="InterPro" id="IPR036097">
    <property type="entry name" value="HisK_dim/P_sf"/>
</dbReference>
<dbReference type="NCBIfam" id="TIGR01386">
    <property type="entry name" value="cztS_silS_copS"/>
    <property type="match status" value="1"/>
</dbReference>
<dbReference type="SUPFAM" id="SSF158472">
    <property type="entry name" value="HAMP domain-like"/>
    <property type="match status" value="1"/>
</dbReference>
<feature type="region of interest" description="Disordered" evidence="15">
    <location>
        <begin position="459"/>
        <end position="485"/>
    </location>
</feature>
<accession>A0ABW7PZH7</accession>
<dbReference type="InterPro" id="IPR003661">
    <property type="entry name" value="HisK_dim/P_dom"/>
</dbReference>
<keyword evidence="7 14" id="KW-0812">Transmembrane</keyword>
<dbReference type="EMBL" id="JBGFSN010000006">
    <property type="protein sequence ID" value="MFH8135723.1"/>
    <property type="molecule type" value="Genomic_DNA"/>
</dbReference>
<keyword evidence="5" id="KW-0597">Phosphoprotein</keyword>
<feature type="compositionally biased region" description="Polar residues" evidence="15">
    <location>
        <begin position="459"/>
        <end position="470"/>
    </location>
</feature>
<protein>
    <recommendedName>
        <fullName evidence="14">Sensor protein</fullName>
        <ecNumber evidence="14">2.7.13.3</ecNumber>
    </recommendedName>
</protein>
<evidence type="ECO:0000259" key="17">
    <source>
        <dbReference type="PROSITE" id="PS50885"/>
    </source>
</evidence>
<dbReference type="PANTHER" id="PTHR45436">
    <property type="entry name" value="SENSOR HISTIDINE KINASE YKOH"/>
    <property type="match status" value="1"/>
</dbReference>
<comment type="function">
    <text evidence="14">Member of a two-component regulatory system.</text>
</comment>
<dbReference type="InterPro" id="IPR006290">
    <property type="entry name" value="CztS_silS_copS"/>
</dbReference>
<dbReference type="SMART" id="SM00304">
    <property type="entry name" value="HAMP"/>
    <property type="match status" value="1"/>
</dbReference>
<dbReference type="Proteomes" id="UP001611251">
    <property type="component" value="Unassembled WGS sequence"/>
</dbReference>
<dbReference type="SMART" id="SM00388">
    <property type="entry name" value="HisKA"/>
    <property type="match status" value="1"/>
</dbReference>
<feature type="domain" description="Histidine kinase" evidence="16">
    <location>
        <begin position="263"/>
        <end position="477"/>
    </location>
</feature>
<evidence type="ECO:0000259" key="16">
    <source>
        <dbReference type="PROSITE" id="PS50109"/>
    </source>
</evidence>
<evidence type="ECO:0000256" key="12">
    <source>
        <dbReference type="ARBA" id="ARBA00023012"/>
    </source>
</evidence>
<dbReference type="Gene3D" id="3.30.565.10">
    <property type="entry name" value="Histidine kinase-like ATPase, C-terminal domain"/>
    <property type="match status" value="1"/>
</dbReference>
<evidence type="ECO:0000256" key="15">
    <source>
        <dbReference type="SAM" id="MobiDB-lite"/>
    </source>
</evidence>
<dbReference type="PROSITE" id="PS50885">
    <property type="entry name" value="HAMP"/>
    <property type="match status" value="1"/>
</dbReference>
<dbReference type="SMART" id="SM00387">
    <property type="entry name" value="HATPase_c"/>
    <property type="match status" value="1"/>
</dbReference>
<keyword evidence="6 14" id="KW-0808">Transferase</keyword>
<evidence type="ECO:0000256" key="13">
    <source>
        <dbReference type="ARBA" id="ARBA00023136"/>
    </source>
</evidence>
<evidence type="ECO:0000256" key="10">
    <source>
        <dbReference type="ARBA" id="ARBA00022840"/>
    </source>
</evidence>
<keyword evidence="4 14" id="KW-0997">Cell inner membrane</keyword>
<evidence type="ECO:0000256" key="7">
    <source>
        <dbReference type="ARBA" id="ARBA00022692"/>
    </source>
</evidence>
<dbReference type="CDD" id="cd00082">
    <property type="entry name" value="HisKA"/>
    <property type="match status" value="1"/>
</dbReference>
<dbReference type="Gene3D" id="1.10.287.130">
    <property type="match status" value="1"/>
</dbReference>
<feature type="domain" description="HAMP" evidence="17">
    <location>
        <begin position="202"/>
        <end position="255"/>
    </location>
</feature>
<evidence type="ECO:0000256" key="3">
    <source>
        <dbReference type="ARBA" id="ARBA00022475"/>
    </source>
</evidence>
<keyword evidence="3 14" id="KW-1003">Cell membrane</keyword>
<dbReference type="InterPro" id="IPR005467">
    <property type="entry name" value="His_kinase_dom"/>
</dbReference>
<dbReference type="Pfam" id="PF00512">
    <property type="entry name" value="HisKA"/>
    <property type="match status" value="1"/>
</dbReference>
<comment type="catalytic activity">
    <reaction evidence="1 14">
        <text>ATP + protein L-histidine = ADP + protein N-phospho-L-histidine.</text>
        <dbReference type="EC" id="2.7.13.3"/>
    </reaction>
</comment>
<dbReference type="CDD" id="cd06225">
    <property type="entry name" value="HAMP"/>
    <property type="match status" value="1"/>
</dbReference>
<feature type="transmembrane region" description="Helical" evidence="14">
    <location>
        <begin position="182"/>
        <end position="201"/>
    </location>
</feature>
<gene>
    <name evidence="18" type="ORF">ABU178_16325</name>
</gene>
<evidence type="ECO:0000256" key="9">
    <source>
        <dbReference type="ARBA" id="ARBA00022777"/>
    </source>
</evidence>
<name>A0ABW7PZH7_9GAMM</name>
<dbReference type="EC" id="2.7.13.3" evidence="14"/>
<dbReference type="SUPFAM" id="SSF55874">
    <property type="entry name" value="ATPase domain of HSP90 chaperone/DNA topoisomerase II/histidine kinase"/>
    <property type="match status" value="1"/>
</dbReference>
<dbReference type="PROSITE" id="PS50109">
    <property type="entry name" value="HIS_KIN"/>
    <property type="match status" value="1"/>
</dbReference>
<reference evidence="18 19" key="1">
    <citation type="submission" date="2024-08" db="EMBL/GenBank/DDBJ databases">
        <title>Pantoea ronii - a newly identified human opportunistic pathogen.</title>
        <authorList>
            <person name="Keidar-Friedman D."/>
            <person name="Sorek N."/>
            <person name="Leshin-Carmel D."/>
            <person name="Tsur A."/>
            <person name="Amsalem M."/>
            <person name="Tolkach D."/>
            <person name="Brosh-Nissimov T."/>
        </authorList>
    </citation>
    <scope>NUCLEOTIDE SEQUENCE [LARGE SCALE GENOMIC DNA]</scope>
    <source>
        <strain evidence="18 19">AA23256</strain>
    </source>
</reference>
<evidence type="ECO:0000256" key="1">
    <source>
        <dbReference type="ARBA" id="ARBA00000085"/>
    </source>
</evidence>
<evidence type="ECO:0000313" key="19">
    <source>
        <dbReference type="Proteomes" id="UP001611251"/>
    </source>
</evidence>
<evidence type="ECO:0000256" key="2">
    <source>
        <dbReference type="ARBA" id="ARBA00004533"/>
    </source>
</evidence>
<evidence type="ECO:0000256" key="14">
    <source>
        <dbReference type="RuleBase" id="RU364088"/>
    </source>
</evidence>
<dbReference type="Pfam" id="PF00672">
    <property type="entry name" value="HAMP"/>
    <property type="match status" value="1"/>
</dbReference>
<sequence length="485" mass="53976">MTNMRKENSRQPVSKGAISLTLRATLLFAFIASLVISSVGFYLYYSMGKELMRRADYQVSGRVQYFRHLLANEFPLSQLSHNPGLFENMLGNERDILTFRLAGQPPLINVNPAQLVLPPVAPVPDGQPLTLETVHHLMAPDGTPVRFARADVQIKDGRMVEITGAHFMTEESRLLETFRWKIIGAVLFAYLLIATLGYLVLRRGLRPLRKMAQEATKIHPASLSTRLSTENAPRELQQLIISFNDMLERLAEGYQRLTQFSADLAHEIRTPVGALMGHCQVALYQPRSVEEYETLLANNMEVLERISRLVENILFLARASNARSVLTIARIDVAAEITRVQEYFEGLAEERQMILECAVKGVVYADTMLFQRAVSNLVANAVRYGREGSTITISARPQAKGIDIHVTSQGNPVPPEMLDKLFDRFYRADSSRSEGGSSSGLGLSIVQAIMALHQGSVKVTSSDQGETRFTLSFPGPSSDPDRQPS</sequence>
<evidence type="ECO:0000256" key="5">
    <source>
        <dbReference type="ARBA" id="ARBA00022553"/>
    </source>
</evidence>
<proteinExistence type="predicted"/>
<evidence type="ECO:0000256" key="6">
    <source>
        <dbReference type="ARBA" id="ARBA00022679"/>
    </source>
</evidence>
<evidence type="ECO:0000256" key="4">
    <source>
        <dbReference type="ARBA" id="ARBA00022519"/>
    </source>
</evidence>